<sequence length="499" mass="55522">MGIPSSFTSTRSPRSCRATPYSCSSRTRSPRRPDVTEPRAPGEERLQRLAEPEKDVAVGTRTYVVGPYLTRRRRSSAPDDGTVENPRPAEARLSEAVGLAAAIDLQVVDAFGAPLSALRPATYLGKGKVEEIAGRIVADEIGLVVMDCALSPVQQRNLEKAWGCKVIDRTGLILEIFGRRARTREGALQVELAHLAYQKSRLVRSWTHLERQRGGFGFLGGPGETQIEADRRLIQDRMTRIERDLEAVTRTRSLHRTSRRRVPYPIVALVGYTNAGKSTLFNRMTRAEVFAENLLFATLDPTSRAIELPHGEKSILSDTVGFISDLPTMLVAAFRATLEDVMEADVLLHVRDVSHGETEAQALDVQHVLRELDIDPEDHRRVVEVWNKADLLSEEEHERLMNQIARMPEERRPALVSAVTGEGVDALLATIEGHVGAGRHTFEIGLDTADGASLNWLYEQAEVMDRREAGDTTILMTIRIAPEKEPRLLQRFPAARQIS</sequence>
<evidence type="ECO:0000256" key="5">
    <source>
        <dbReference type="ARBA" id="ARBA00023134"/>
    </source>
</evidence>
<comment type="caution">
    <text evidence="9">The sequence shown here is derived from an EMBL/GenBank/DDBJ whole genome shotgun (WGS) entry which is preliminary data.</text>
</comment>
<dbReference type="FunFam" id="3.40.50.11060:FF:000001">
    <property type="entry name" value="GTPase HflX"/>
    <property type="match status" value="1"/>
</dbReference>
<comment type="similarity">
    <text evidence="6">Belongs to the TRAFAC class OBG-HflX-like GTPase superfamily. HflX GTPase family.</text>
</comment>
<dbReference type="Pfam" id="PF16360">
    <property type="entry name" value="GTP-bdg_M"/>
    <property type="match status" value="1"/>
</dbReference>
<dbReference type="InterPro" id="IPR030394">
    <property type="entry name" value="G_HFLX_dom"/>
</dbReference>
<evidence type="ECO:0000313" key="9">
    <source>
        <dbReference type="EMBL" id="KAA2237629.1"/>
    </source>
</evidence>
<organism evidence="9 10">
    <name type="scientific">Salinarimonas soli</name>
    <dbReference type="NCBI Taxonomy" id="1638099"/>
    <lineage>
        <taxon>Bacteria</taxon>
        <taxon>Pseudomonadati</taxon>
        <taxon>Pseudomonadota</taxon>
        <taxon>Alphaproteobacteria</taxon>
        <taxon>Hyphomicrobiales</taxon>
        <taxon>Salinarimonadaceae</taxon>
        <taxon>Salinarimonas</taxon>
    </lineage>
</organism>
<name>A0A5B2VH16_9HYPH</name>
<dbReference type="Gene3D" id="3.40.50.11060">
    <property type="entry name" value="GTPase HflX, N-terminal domain"/>
    <property type="match status" value="1"/>
</dbReference>
<dbReference type="GO" id="GO:0005525">
    <property type="term" value="F:GTP binding"/>
    <property type="evidence" value="ECO:0007669"/>
    <property type="project" value="UniProtKB-UniRule"/>
</dbReference>
<dbReference type="Pfam" id="PF01926">
    <property type="entry name" value="MMR_HSR1"/>
    <property type="match status" value="1"/>
</dbReference>
<keyword evidence="1 6" id="KW-0963">Cytoplasm</keyword>
<dbReference type="EMBL" id="VUOA01000018">
    <property type="protein sequence ID" value="KAA2237629.1"/>
    <property type="molecule type" value="Genomic_DNA"/>
</dbReference>
<dbReference type="GO" id="GO:0046872">
    <property type="term" value="F:metal ion binding"/>
    <property type="evidence" value="ECO:0007669"/>
    <property type="project" value="UniProtKB-KW"/>
</dbReference>
<dbReference type="PROSITE" id="PS51705">
    <property type="entry name" value="G_HFLX"/>
    <property type="match status" value="1"/>
</dbReference>
<keyword evidence="10" id="KW-1185">Reference proteome</keyword>
<dbReference type="InterPro" id="IPR027417">
    <property type="entry name" value="P-loop_NTPase"/>
</dbReference>
<dbReference type="AlphaFoldDB" id="A0A5B2VH16"/>
<dbReference type="PANTHER" id="PTHR10229:SF0">
    <property type="entry name" value="GTP-BINDING PROTEIN 6-RELATED"/>
    <property type="match status" value="1"/>
</dbReference>
<dbReference type="GO" id="GO:0005737">
    <property type="term" value="C:cytoplasm"/>
    <property type="evidence" value="ECO:0007669"/>
    <property type="project" value="UniProtKB-SubCell"/>
</dbReference>
<keyword evidence="3 6" id="KW-0547">Nucleotide-binding</keyword>
<protein>
    <recommendedName>
        <fullName evidence="6">GTPase HflX</fullName>
    </recommendedName>
    <alternativeName>
        <fullName evidence="6">GTP-binding protein HflX</fullName>
    </alternativeName>
</protein>
<feature type="compositionally biased region" description="Basic and acidic residues" evidence="7">
    <location>
        <begin position="31"/>
        <end position="53"/>
    </location>
</feature>
<comment type="function">
    <text evidence="6">GTPase that associates with the 50S ribosomal subunit and may have a role during protein synthesis or ribosome biogenesis.</text>
</comment>
<dbReference type="InterPro" id="IPR025121">
    <property type="entry name" value="GTPase_HflX_N"/>
</dbReference>
<dbReference type="CDD" id="cd01878">
    <property type="entry name" value="HflX"/>
    <property type="match status" value="1"/>
</dbReference>
<dbReference type="InterPro" id="IPR006073">
    <property type="entry name" value="GTP-bd"/>
</dbReference>
<dbReference type="PRINTS" id="PR00326">
    <property type="entry name" value="GTP1OBG"/>
</dbReference>
<dbReference type="InterPro" id="IPR045498">
    <property type="entry name" value="HflX_C"/>
</dbReference>
<dbReference type="HAMAP" id="MF_00900">
    <property type="entry name" value="GTPase_HflX"/>
    <property type="match status" value="1"/>
</dbReference>
<dbReference type="Gene3D" id="3.40.50.300">
    <property type="entry name" value="P-loop containing nucleotide triphosphate hydrolases"/>
    <property type="match status" value="1"/>
</dbReference>
<gene>
    <name evidence="6 9" type="primary">hflX</name>
    <name evidence="9" type="ORF">F0L46_08080</name>
</gene>
<dbReference type="InterPro" id="IPR016496">
    <property type="entry name" value="GTPase_HflX"/>
</dbReference>
<dbReference type="Pfam" id="PF19275">
    <property type="entry name" value="HflX_C"/>
    <property type="match status" value="1"/>
</dbReference>
<comment type="subunit">
    <text evidence="6">Monomer. Associates with the 50S ribosomal subunit.</text>
</comment>
<dbReference type="Pfam" id="PF13167">
    <property type="entry name" value="GTP-bdg_N"/>
    <property type="match status" value="1"/>
</dbReference>
<keyword evidence="4" id="KW-0460">Magnesium</keyword>
<feature type="compositionally biased region" description="Low complexity" evidence="7">
    <location>
        <begin position="1"/>
        <end position="27"/>
    </location>
</feature>
<dbReference type="OrthoDB" id="9812272at2"/>
<dbReference type="GO" id="GO:0003924">
    <property type="term" value="F:GTPase activity"/>
    <property type="evidence" value="ECO:0007669"/>
    <property type="project" value="UniProtKB-UniRule"/>
</dbReference>
<dbReference type="PANTHER" id="PTHR10229">
    <property type="entry name" value="GTP-BINDING PROTEIN HFLX"/>
    <property type="match status" value="1"/>
</dbReference>
<dbReference type="InterPro" id="IPR042108">
    <property type="entry name" value="GTPase_HflX_N_sf"/>
</dbReference>
<evidence type="ECO:0000256" key="6">
    <source>
        <dbReference type="HAMAP-Rule" id="MF_00900"/>
    </source>
</evidence>
<reference evidence="9 10" key="1">
    <citation type="submission" date="2019-09" db="EMBL/GenBank/DDBJ databases">
        <title>Salinarimonas rosea gen. nov., sp. nov., a new member of the a-2 subgroup of the Proteobacteria.</title>
        <authorList>
            <person name="Liu J."/>
        </authorList>
    </citation>
    <scope>NUCLEOTIDE SEQUENCE [LARGE SCALE GENOMIC DNA]</scope>
    <source>
        <strain evidence="9 10">BN140002</strain>
    </source>
</reference>
<evidence type="ECO:0000313" key="10">
    <source>
        <dbReference type="Proteomes" id="UP000323142"/>
    </source>
</evidence>
<dbReference type="GO" id="GO:0043022">
    <property type="term" value="F:ribosome binding"/>
    <property type="evidence" value="ECO:0007669"/>
    <property type="project" value="TreeGrafter"/>
</dbReference>
<dbReference type="NCBIfam" id="TIGR03156">
    <property type="entry name" value="GTP_HflX"/>
    <property type="match status" value="1"/>
</dbReference>
<dbReference type="Gene3D" id="6.10.250.2860">
    <property type="match status" value="1"/>
</dbReference>
<proteinExistence type="inferred from homology"/>
<keyword evidence="2" id="KW-0479">Metal-binding</keyword>
<accession>A0A5B2VH16</accession>
<reference evidence="9 10" key="2">
    <citation type="submission" date="2019-09" db="EMBL/GenBank/DDBJ databases">
        <authorList>
            <person name="Jin C."/>
        </authorList>
    </citation>
    <scope>NUCLEOTIDE SEQUENCE [LARGE SCALE GENOMIC DNA]</scope>
    <source>
        <strain evidence="9 10">BN140002</strain>
    </source>
</reference>
<dbReference type="InterPro" id="IPR032305">
    <property type="entry name" value="GTP-bd_M"/>
</dbReference>
<dbReference type="Proteomes" id="UP000323142">
    <property type="component" value="Unassembled WGS sequence"/>
</dbReference>
<keyword evidence="5 6" id="KW-0342">GTP-binding</keyword>
<evidence type="ECO:0000256" key="7">
    <source>
        <dbReference type="SAM" id="MobiDB-lite"/>
    </source>
</evidence>
<evidence type="ECO:0000256" key="1">
    <source>
        <dbReference type="ARBA" id="ARBA00022490"/>
    </source>
</evidence>
<evidence type="ECO:0000256" key="4">
    <source>
        <dbReference type="ARBA" id="ARBA00022842"/>
    </source>
</evidence>
<comment type="subcellular location">
    <subcellularLocation>
        <location evidence="6">Cytoplasm</location>
    </subcellularLocation>
    <text evidence="6">May associate with membranes.</text>
</comment>
<feature type="region of interest" description="Disordered" evidence="7">
    <location>
        <begin position="1"/>
        <end position="53"/>
    </location>
</feature>
<feature type="domain" description="Hflx-type G" evidence="8">
    <location>
        <begin position="265"/>
        <end position="439"/>
    </location>
</feature>
<dbReference type="SUPFAM" id="SSF52540">
    <property type="entry name" value="P-loop containing nucleoside triphosphate hydrolases"/>
    <property type="match status" value="1"/>
</dbReference>
<evidence type="ECO:0000256" key="2">
    <source>
        <dbReference type="ARBA" id="ARBA00022723"/>
    </source>
</evidence>
<evidence type="ECO:0000256" key="3">
    <source>
        <dbReference type="ARBA" id="ARBA00022741"/>
    </source>
</evidence>
<evidence type="ECO:0000259" key="8">
    <source>
        <dbReference type="PROSITE" id="PS51705"/>
    </source>
</evidence>